<protein>
    <recommendedName>
        <fullName evidence="2">SLA1 homology domain-containing protein</fullName>
    </recommendedName>
</protein>
<evidence type="ECO:0000259" key="2">
    <source>
        <dbReference type="Pfam" id="PF03983"/>
    </source>
</evidence>
<dbReference type="Gene3D" id="2.30.30.700">
    <property type="entry name" value="SLA1 homology domain 1"/>
    <property type="match status" value="1"/>
</dbReference>
<evidence type="ECO:0000313" key="3">
    <source>
        <dbReference type="EMBL" id="PQO28546.1"/>
    </source>
</evidence>
<gene>
    <name evidence="3" type="ORF">C5Y83_28470</name>
</gene>
<dbReference type="GO" id="GO:0008092">
    <property type="term" value="F:cytoskeletal protein binding"/>
    <property type="evidence" value="ECO:0007669"/>
    <property type="project" value="InterPro"/>
</dbReference>
<dbReference type="InterPro" id="IPR011048">
    <property type="entry name" value="Haem_d1_sf"/>
</dbReference>
<dbReference type="InterPro" id="IPR015943">
    <property type="entry name" value="WD40/YVTN_repeat-like_dom_sf"/>
</dbReference>
<feature type="signal peptide" evidence="1">
    <location>
        <begin position="1"/>
        <end position="26"/>
    </location>
</feature>
<dbReference type="GO" id="GO:0030674">
    <property type="term" value="F:protein-macromolecule adaptor activity"/>
    <property type="evidence" value="ECO:0007669"/>
    <property type="project" value="InterPro"/>
</dbReference>
<dbReference type="SUPFAM" id="SSF51004">
    <property type="entry name" value="C-terminal (heme d1) domain of cytochrome cd1-nitrite reductase"/>
    <property type="match status" value="1"/>
</dbReference>
<feature type="chain" id="PRO_5015704897" description="SLA1 homology domain-containing protein" evidence="1">
    <location>
        <begin position="27"/>
        <end position="659"/>
    </location>
</feature>
<keyword evidence="1" id="KW-0732">Signal</keyword>
<dbReference type="PROSITE" id="PS51257">
    <property type="entry name" value="PROKAR_LIPOPROTEIN"/>
    <property type="match status" value="1"/>
</dbReference>
<feature type="domain" description="SLA1 homology" evidence="2">
    <location>
        <begin position="39"/>
        <end position="92"/>
    </location>
</feature>
<dbReference type="RefSeq" id="WP_105333215.1">
    <property type="nucleotide sequence ID" value="NZ_PUHY01000016.1"/>
</dbReference>
<dbReference type="GO" id="GO:0042802">
    <property type="term" value="F:identical protein binding"/>
    <property type="evidence" value="ECO:0007669"/>
    <property type="project" value="InterPro"/>
</dbReference>
<dbReference type="AlphaFoldDB" id="A0A2S8F8Q4"/>
<dbReference type="Proteomes" id="UP000238322">
    <property type="component" value="Unassembled WGS sequence"/>
</dbReference>
<name>A0A2S8F8Q4_9BACT</name>
<dbReference type="Gene3D" id="2.130.10.10">
    <property type="entry name" value="YVTN repeat-like/Quinoprotein amine dehydrogenase"/>
    <property type="match status" value="1"/>
</dbReference>
<evidence type="ECO:0000256" key="1">
    <source>
        <dbReference type="SAM" id="SignalP"/>
    </source>
</evidence>
<sequence>MSFFKQLTRFCLATAVLASCSLGVNAGSPTGTLAKYGENRSWSNDTGQFRIDGKMQSAEDNLVSIAKSDGRVIKVPLDKLSAKDQQFVNEFLAAEAKMNDPANPFAGGEQANPFAGGEPAAGMPANGAPGTASGIPQKQAVVGGVRPISASPTPGLWDVKPPYPLPELNLHDSIVPLNITNPFASKLVIGAGGRGPKIILNNYRESRRAEENQSQFVVYDASTEQMSSVIKYDLPWRLMAVSPNGSMMAAVRVVGFDKGSDLALFKIEDNELKPMYWFTAGGGDWDELRWASFLPGNRLVTISQKQFVTIWDLSNPVGPKALYRGSTGGPLTATMSPAGELMIFPAGKSIAVVDTTSAKLVGWLERDTEADGIALSPDGRTLAAFHPYTVTLYSMETGAELKQFAVSESTVGHGFRWVGKYLMVGNVMYDTERELAIWNYQGLSGCDLVYGDFYIAGYGEKEQSTLTIFELPHAGALAAAQNVDPTAVFAMRPGDGVKVVFNMSGAPQQVQQDAQTAVQAKIDELGWVRLDNAVTVMEVTVQQGKQDSQDYYVRQGYGPFFAPPGFGAPTGPKETVTFTPWKHSLVVKVGGKQIFSTGYTSSAPHNLQLKENESAQSAVNRIVKPNGKSFQTMKVPPHLLKPEYQGGMGSSRFSKAGLN</sequence>
<dbReference type="OrthoDB" id="291762at2"/>
<dbReference type="Pfam" id="PF03983">
    <property type="entry name" value="SHD1"/>
    <property type="match status" value="1"/>
</dbReference>
<reference evidence="3 4" key="1">
    <citation type="submission" date="2018-02" db="EMBL/GenBank/DDBJ databases">
        <title>Comparative genomes isolates from brazilian mangrove.</title>
        <authorList>
            <person name="Araujo J.E."/>
            <person name="Taketani R.G."/>
            <person name="Silva M.C.P."/>
            <person name="Loureco M.V."/>
            <person name="Andreote F.D."/>
        </authorList>
    </citation>
    <scope>NUCLEOTIDE SEQUENCE [LARGE SCALE GENOMIC DNA]</scope>
    <source>
        <strain evidence="3 4">Hex-1 MGV</strain>
    </source>
</reference>
<dbReference type="InterPro" id="IPR007131">
    <property type="entry name" value="SHD1"/>
</dbReference>
<dbReference type="GO" id="GO:0043130">
    <property type="term" value="F:ubiquitin binding"/>
    <property type="evidence" value="ECO:0007669"/>
    <property type="project" value="InterPro"/>
</dbReference>
<dbReference type="EMBL" id="PUHY01000016">
    <property type="protein sequence ID" value="PQO28546.1"/>
    <property type="molecule type" value="Genomic_DNA"/>
</dbReference>
<accession>A0A2S8F8Q4</accession>
<comment type="caution">
    <text evidence="3">The sequence shown here is derived from an EMBL/GenBank/DDBJ whole genome shotgun (WGS) entry which is preliminary data.</text>
</comment>
<evidence type="ECO:0000313" key="4">
    <source>
        <dbReference type="Proteomes" id="UP000238322"/>
    </source>
</evidence>
<organism evidence="3 4">
    <name type="scientific">Blastopirellula marina</name>
    <dbReference type="NCBI Taxonomy" id="124"/>
    <lineage>
        <taxon>Bacteria</taxon>
        <taxon>Pseudomonadati</taxon>
        <taxon>Planctomycetota</taxon>
        <taxon>Planctomycetia</taxon>
        <taxon>Pirellulales</taxon>
        <taxon>Pirellulaceae</taxon>
        <taxon>Blastopirellula</taxon>
    </lineage>
</organism>
<proteinExistence type="predicted"/>